<dbReference type="EMBL" id="JAACJL010000030">
    <property type="protein sequence ID" value="KAF4617623.1"/>
    <property type="molecule type" value="Genomic_DNA"/>
</dbReference>
<protein>
    <recommendedName>
        <fullName evidence="3">F-box domain-containing protein</fullName>
    </recommendedName>
</protein>
<comment type="caution">
    <text evidence="1">The sequence shown here is derived from an EMBL/GenBank/DDBJ whole genome shotgun (WGS) entry which is preliminary data.</text>
</comment>
<dbReference type="AlphaFoldDB" id="A0A8H4VPK2"/>
<evidence type="ECO:0008006" key="3">
    <source>
        <dbReference type="Google" id="ProtNLM"/>
    </source>
</evidence>
<sequence>MLASEAFSLSPISRLHEEIMWMIFLKNTNIHDDLRLTTALCSSQVCQKWRQLMLNSPSIWGRLIDLLDLRYTTSAWVEEIVSRSQNAPLWITGPLRAYQQSPVDPHIFLPLIRKNWERIEILEVSDYWDSGQDHAGYWRRLFSRPAPLLKELTFWYTCHSGPTRASPQTWLLPSPLLNGTAPGLRNFEICRQLEMSGSRIPDKFTMDMPLSWFSNLRSFALRQDLDVDRLLELLRATPLLETLTITRFAASATESTKEQRIHVSLPRLAYLSLTNWDAPDIVRFLESISASVGCCLFISKPLQYPPFPHQAQVIARAELLFARYVQEYFDRHQVAQLSLSYDNHYLGIEEIPLSESAPWYSHFSLFIPHSEANSWIVQLILTSPFFAHVAQLDLSNWEQSIPYAPSAFNSADTVKLQCEGLKSLLKYFEEDSDYSDNDLLLPNLHTLTLHGEELSSEHELHSVVSMRQHVSRPISVLDLSDIEAISCNLDALDGFVGLSIVFPRTLSTLVAKRDYVCGTGHPEVLRFHDPRYYDPSQTWLDQGRHYRRTAFKVYMYGWSGRSGQV</sequence>
<gene>
    <name evidence="1" type="ORF">D9613_006211</name>
</gene>
<evidence type="ECO:0000313" key="1">
    <source>
        <dbReference type="EMBL" id="KAF4617623.1"/>
    </source>
</evidence>
<reference evidence="1 2" key="1">
    <citation type="submission" date="2019-12" db="EMBL/GenBank/DDBJ databases">
        <authorList>
            <person name="Floudas D."/>
            <person name="Bentzer J."/>
            <person name="Ahren D."/>
            <person name="Johansson T."/>
            <person name="Persson P."/>
            <person name="Tunlid A."/>
        </authorList>
    </citation>
    <scope>NUCLEOTIDE SEQUENCE [LARGE SCALE GENOMIC DNA]</scope>
    <source>
        <strain evidence="1 2">CBS 102.39</strain>
    </source>
</reference>
<accession>A0A8H4VPK2</accession>
<keyword evidence="2" id="KW-1185">Reference proteome</keyword>
<organism evidence="1 2">
    <name type="scientific">Agrocybe pediades</name>
    <dbReference type="NCBI Taxonomy" id="84607"/>
    <lineage>
        <taxon>Eukaryota</taxon>
        <taxon>Fungi</taxon>
        <taxon>Dikarya</taxon>
        <taxon>Basidiomycota</taxon>
        <taxon>Agaricomycotina</taxon>
        <taxon>Agaricomycetes</taxon>
        <taxon>Agaricomycetidae</taxon>
        <taxon>Agaricales</taxon>
        <taxon>Agaricineae</taxon>
        <taxon>Strophariaceae</taxon>
        <taxon>Agrocybe</taxon>
    </lineage>
</organism>
<dbReference type="Proteomes" id="UP000521872">
    <property type="component" value="Unassembled WGS sequence"/>
</dbReference>
<dbReference type="Gene3D" id="1.20.1280.50">
    <property type="match status" value="1"/>
</dbReference>
<name>A0A8H4VPK2_9AGAR</name>
<evidence type="ECO:0000313" key="2">
    <source>
        <dbReference type="Proteomes" id="UP000521872"/>
    </source>
</evidence>
<proteinExistence type="predicted"/>